<dbReference type="PROSITE" id="PS50206">
    <property type="entry name" value="RHODANESE_3"/>
    <property type="match status" value="1"/>
</dbReference>
<feature type="site" description="May be important for providing the necessary conformational flexibility for enzymatic catalysis" evidence="2">
    <location>
        <position position="94"/>
    </location>
</feature>
<dbReference type="Gene3D" id="3.40.250.10">
    <property type="entry name" value="Rhodanese-like domain"/>
    <property type="match status" value="1"/>
</dbReference>
<dbReference type="Proteomes" id="UP000224974">
    <property type="component" value="Unassembled WGS sequence"/>
</dbReference>
<dbReference type="InterPro" id="IPR014323">
    <property type="entry name" value="PspE"/>
</dbReference>
<keyword evidence="5" id="KW-0808">Transferase</keyword>
<dbReference type="EC" id="2.8.1.1" evidence="6"/>
<evidence type="ECO:0000313" key="5">
    <source>
        <dbReference type="EMBL" id="PHI31932.1"/>
    </source>
</evidence>
<evidence type="ECO:0000256" key="3">
    <source>
        <dbReference type="SAM" id="SignalP"/>
    </source>
</evidence>
<dbReference type="SMART" id="SM00450">
    <property type="entry name" value="RHOD"/>
    <property type="match status" value="1"/>
</dbReference>
<evidence type="ECO:0000256" key="2">
    <source>
        <dbReference type="PIRSR" id="PIRSR614323-2"/>
    </source>
</evidence>
<dbReference type="Pfam" id="PF00581">
    <property type="entry name" value="Rhodanese"/>
    <property type="match status" value="1"/>
</dbReference>
<dbReference type="SUPFAM" id="SSF52821">
    <property type="entry name" value="Rhodanese/Cell cycle control phosphatase"/>
    <property type="match status" value="1"/>
</dbReference>
<feature type="signal peptide" evidence="3">
    <location>
        <begin position="1"/>
        <end position="20"/>
    </location>
</feature>
<evidence type="ECO:0000313" key="8">
    <source>
        <dbReference type="Proteomes" id="UP000373449"/>
    </source>
</evidence>
<dbReference type="RefSeq" id="WP_029096847.1">
    <property type="nucleotide sequence ID" value="NZ_CAADJA010000002.1"/>
</dbReference>
<dbReference type="CDD" id="cd00158">
    <property type="entry name" value="RHOD"/>
    <property type="match status" value="1"/>
</dbReference>
<protein>
    <submittedName>
        <fullName evidence="5">Thiosulfate sulfurtransferase PspE</fullName>
        <ecNumber evidence="6">2.8.1.1</ecNumber>
    </submittedName>
</protein>
<feature type="domain" description="Rhodanese" evidence="4">
    <location>
        <begin position="18"/>
        <end position="103"/>
    </location>
</feature>
<keyword evidence="3" id="KW-0732">Signal</keyword>
<reference evidence="5" key="1">
    <citation type="submission" date="2017-09" db="EMBL/GenBank/DDBJ databases">
        <title>FDA dAtabase for Regulatory Grade micrObial Sequences (FDA-ARGOS): Supporting development and validation of Infectious Disease Dx tests.</title>
        <authorList>
            <person name="Minogue T."/>
            <person name="Wolcott M."/>
            <person name="Wasieloski L."/>
            <person name="Aguilar W."/>
            <person name="Moore D."/>
            <person name="Tallon L.J."/>
            <person name="Sadzewicz L."/>
            <person name="Ott S."/>
            <person name="Zhao X."/>
            <person name="Nagaraj S."/>
            <person name="Vavikolanu K."/>
            <person name="Aluvathingal J."/>
            <person name="Nadendla S."/>
            <person name="Sichtig H."/>
        </authorList>
    </citation>
    <scope>NUCLEOTIDE SEQUENCE</scope>
    <source>
        <strain evidence="5">FDAARGOS_387</strain>
    </source>
</reference>
<dbReference type="PANTHER" id="PTHR45431:SF3">
    <property type="entry name" value="RHODANESE-LIKE DOMAIN-CONTAINING PROTEIN 15, CHLOROPLASTIC"/>
    <property type="match status" value="1"/>
</dbReference>
<dbReference type="AlphaFoldDB" id="A0A2C6DUD9"/>
<dbReference type="PANTHER" id="PTHR45431">
    <property type="entry name" value="RHODANESE-LIKE DOMAIN-CONTAINING PROTEIN 15, CHLOROPLASTIC"/>
    <property type="match status" value="1"/>
</dbReference>
<dbReference type="OrthoDB" id="9814704at2"/>
<evidence type="ECO:0000313" key="7">
    <source>
        <dbReference type="Proteomes" id="UP000224974"/>
    </source>
</evidence>
<accession>A0A2C6DUD9</accession>
<feature type="chain" id="PRO_5033301123" evidence="3">
    <location>
        <begin position="21"/>
        <end position="105"/>
    </location>
</feature>
<proteinExistence type="predicted"/>
<reference evidence="6 8" key="3">
    <citation type="submission" date="2019-03" db="EMBL/GenBank/DDBJ databases">
        <authorList>
            <consortium name="Pathogen Informatics"/>
        </authorList>
    </citation>
    <scope>NUCLEOTIDE SEQUENCE [LARGE SCALE GENOMIC DNA]</scope>
    <source>
        <strain evidence="6 8">NCTC12282</strain>
    </source>
</reference>
<gene>
    <name evidence="6" type="primary">pspE</name>
    <name evidence="5" type="ORF">CRN84_22715</name>
    <name evidence="6" type="ORF">NCTC12282_06161</name>
</gene>
<dbReference type="EMBL" id="CAADJA010000002">
    <property type="protein sequence ID" value="VFS52952.1"/>
    <property type="molecule type" value="Genomic_DNA"/>
</dbReference>
<reference evidence="7" key="2">
    <citation type="submission" date="2017-09" db="EMBL/GenBank/DDBJ databases">
        <title>FDA dAtabase for Regulatory Grade micrObial Sequences (FDA-ARGOS): Supporting development and validation of Infectious Disease Dx tests.</title>
        <authorList>
            <person name="Minogue T."/>
            <person name="Wolcott M."/>
            <person name="Wasieloski L."/>
            <person name="Aguilar W."/>
            <person name="Moore D."/>
            <person name="Tallon L."/>
            <person name="Sadzewicz L."/>
            <person name="Ott S."/>
            <person name="Zhao X."/>
            <person name="Nagaraj S."/>
            <person name="Vavikolanu K."/>
            <person name="Aluvathingal J."/>
            <person name="Nadendla S."/>
            <person name="Sichtig H."/>
        </authorList>
    </citation>
    <scope>NUCLEOTIDE SEQUENCE [LARGE SCALE GENOMIC DNA]</scope>
    <source>
        <strain evidence="7">FDAARGOS_387</strain>
    </source>
</reference>
<dbReference type="STRING" id="1111728.GCA_000427805_03331"/>
<dbReference type="InterPro" id="IPR036873">
    <property type="entry name" value="Rhodanese-like_dom_sf"/>
</dbReference>
<dbReference type="InterPro" id="IPR001763">
    <property type="entry name" value="Rhodanese-like_dom"/>
</dbReference>
<evidence type="ECO:0000313" key="6">
    <source>
        <dbReference type="EMBL" id="VFS52952.1"/>
    </source>
</evidence>
<dbReference type="Proteomes" id="UP000373449">
    <property type="component" value="Unassembled WGS sequence"/>
</dbReference>
<dbReference type="NCBIfam" id="NF007627">
    <property type="entry name" value="PRK10287.1"/>
    <property type="match status" value="1"/>
</dbReference>
<evidence type="ECO:0000259" key="4">
    <source>
        <dbReference type="PROSITE" id="PS50206"/>
    </source>
</evidence>
<sequence>MFRTCLVAITLLLGSASALAAEYWIDVRIPEQYQTEHIDGAINIPLKQLKEDVGHQVKNKDDTLHLYCNSGRQSGIAKQVLLDMGYTNVLNEGGIDRVKERLNAK</sequence>
<evidence type="ECO:0000256" key="1">
    <source>
        <dbReference type="PIRSR" id="PIRSR614323-1"/>
    </source>
</evidence>
<dbReference type="NCBIfam" id="TIGR02981">
    <property type="entry name" value="phageshock_pspE"/>
    <property type="match status" value="1"/>
</dbReference>
<dbReference type="InterPro" id="IPR052367">
    <property type="entry name" value="Thiosulfate_ST/Rhodanese-like"/>
</dbReference>
<keyword evidence="7" id="KW-1185">Reference proteome</keyword>
<dbReference type="EMBL" id="PDDX01000001">
    <property type="protein sequence ID" value="PHI31932.1"/>
    <property type="molecule type" value="Genomic_DNA"/>
</dbReference>
<name>A0A2C6DUD9_9GAMM</name>
<dbReference type="GO" id="GO:0004792">
    <property type="term" value="F:thiosulfate-cyanide sulfurtransferase activity"/>
    <property type="evidence" value="ECO:0007669"/>
    <property type="project" value="UniProtKB-EC"/>
</dbReference>
<organism evidence="5 7">
    <name type="scientific">Budvicia aquatica</name>
    <dbReference type="NCBI Taxonomy" id="82979"/>
    <lineage>
        <taxon>Bacteria</taxon>
        <taxon>Pseudomonadati</taxon>
        <taxon>Pseudomonadota</taxon>
        <taxon>Gammaproteobacteria</taxon>
        <taxon>Enterobacterales</taxon>
        <taxon>Budviciaceae</taxon>
        <taxon>Budvicia</taxon>
    </lineage>
</organism>
<feature type="active site" description="Cysteine persulfide intermediate" evidence="1">
    <location>
        <position position="68"/>
    </location>
</feature>